<reference evidence="9" key="1">
    <citation type="submission" date="2022-07" db="EMBL/GenBank/DDBJ databases">
        <authorList>
            <person name="Macas J."/>
            <person name="Novak P."/>
            <person name="Neumann P."/>
        </authorList>
    </citation>
    <scope>NUCLEOTIDE SEQUENCE</scope>
</reference>
<dbReference type="EMBL" id="CAMAPF010000924">
    <property type="protein sequence ID" value="CAH9122403.1"/>
    <property type="molecule type" value="Genomic_DNA"/>
</dbReference>
<feature type="compositionally biased region" description="Basic residues" evidence="7">
    <location>
        <begin position="2784"/>
        <end position="2802"/>
    </location>
</feature>
<dbReference type="InterPro" id="IPR041679">
    <property type="entry name" value="DNA2/NAM7-like_C"/>
</dbReference>
<dbReference type="Gene3D" id="3.40.50.300">
    <property type="entry name" value="P-loop containing nucleotide triphosphate hydrolases"/>
    <property type="match status" value="4"/>
</dbReference>
<dbReference type="GO" id="GO:0005694">
    <property type="term" value="C:chromosome"/>
    <property type="evidence" value="ECO:0007669"/>
    <property type="project" value="UniProtKB-ARBA"/>
</dbReference>
<evidence type="ECO:0000313" key="9">
    <source>
        <dbReference type="EMBL" id="CAH9122403.1"/>
    </source>
</evidence>
<keyword evidence="3 6" id="KW-0378">Hydrolase</keyword>
<keyword evidence="4 6" id="KW-0347">Helicase</keyword>
<organism evidence="9 10">
    <name type="scientific">Cuscuta epithymum</name>
    <dbReference type="NCBI Taxonomy" id="186058"/>
    <lineage>
        <taxon>Eukaryota</taxon>
        <taxon>Viridiplantae</taxon>
        <taxon>Streptophyta</taxon>
        <taxon>Embryophyta</taxon>
        <taxon>Tracheophyta</taxon>
        <taxon>Spermatophyta</taxon>
        <taxon>Magnoliopsida</taxon>
        <taxon>eudicotyledons</taxon>
        <taxon>Gunneridae</taxon>
        <taxon>Pentapetalae</taxon>
        <taxon>asterids</taxon>
        <taxon>lamiids</taxon>
        <taxon>Solanales</taxon>
        <taxon>Convolvulaceae</taxon>
        <taxon>Cuscuteae</taxon>
        <taxon>Cuscuta</taxon>
        <taxon>Cuscuta subgen. Cuscuta</taxon>
    </lineage>
</organism>
<gene>
    <name evidence="9" type="ORF">CEPIT_LOCUS24444</name>
</gene>
<dbReference type="Pfam" id="PF13087">
    <property type="entry name" value="AAA_12"/>
    <property type="match status" value="1"/>
</dbReference>
<dbReference type="CDD" id="cd18808">
    <property type="entry name" value="SF1_C_Upf1"/>
    <property type="match status" value="1"/>
</dbReference>
<dbReference type="Pfam" id="PF13086">
    <property type="entry name" value="AAA_11"/>
    <property type="match status" value="2"/>
</dbReference>
<dbReference type="GO" id="GO:0016787">
    <property type="term" value="F:hydrolase activity"/>
    <property type="evidence" value="ECO:0007669"/>
    <property type="project" value="UniProtKB-UniRule"/>
</dbReference>
<dbReference type="SUPFAM" id="SSF48452">
    <property type="entry name" value="TPR-like"/>
    <property type="match status" value="1"/>
</dbReference>
<dbReference type="GO" id="GO:0009536">
    <property type="term" value="C:plastid"/>
    <property type="evidence" value="ECO:0007669"/>
    <property type="project" value="UniProtKB-SubCell"/>
</dbReference>
<keyword evidence="5 6" id="KW-0067">ATP-binding</keyword>
<dbReference type="Pfam" id="PF20073">
    <property type="entry name" value="DUF6469"/>
    <property type="match status" value="1"/>
</dbReference>
<dbReference type="InterPro" id="IPR011990">
    <property type="entry name" value="TPR-like_helical_dom_sf"/>
</dbReference>
<evidence type="ECO:0000259" key="8">
    <source>
        <dbReference type="PROSITE" id="PS51198"/>
    </source>
</evidence>
<dbReference type="InterPro" id="IPR047187">
    <property type="entry name" value="SF1_C_Upf1"/>
</dbReference>
<feature type="binding site" evidence="6">
    <location>
        <begin position="1105"/>
        <end position="1112"/>
    </location>
    <ligand>
        <name>ATP</name>
        <dbReference type="ChEBI" id="CHEBI:30616"/>
    </ligand>
</feature>
<protein>
    <recommendedName>
        <fullName evidence="8">UvrD-like helicase ATP-binding domain-containing protein</fullName>
    </recommendedName>
</protein>
<dbReference type="InterPro" id="IPR041677">
    <property type="entry name" value="DNA2/NAM7_AAA_11"/>
</dbReference>
<comment type="subcellular location">
    <subcellularLocation>
        <location evidence="1">Plastid</location>
    </subcellularLocation>
</comment>
<proteinExistence type="predicted"/>
<dbReference type="InterPro" id="IPR039904">
    <property type="entry name" value="TRANK1"/>
</dbReference>
<keyword evidence="10" id="KW-1185">Reference proteome</keyword>
<dbReference type="Pfam" id="PF00580">
    <property type="entry name" value="UvrD-helicase"/>
    <property type="match status" value="1"/>
</dbReference>
<dbReference type="GO" id="GO:0005524">
    <property type="term" value="F:ATP binding"/>
    <property type="evidence" value="ECO:0007669"/>
    <property type="project" value="UniProtKB-UniRule"/>
</dbReference>
<evidence type="ECO:0000256" key="2">
    <source>
        <dbReference type="ARBA" id="ARBA00022741"/>
    </source>
</evidence>
<dbReference type="InterPro" id="IPR027417">
    <property type="entry name" value="P-loop_NTPase"/>
</dbReference>
<evidence type="ECO:0000256" key="7">
    <source>
        <dbReference type="SAM" id="MobiDB-lite"/>
    </source>
</evidence>
<sequence length="2802" mass="320761">MEEPSAVRRDVWRPHSSQNDLFDIVFSWSLEDIFDDTLYQNQVEKIPCTFHSWDHYLCCYTFPLLEETRATVASSLEVMDKAPFAQVISFDLSKGHGKSIYYKIKVESWKRRINDEGEHYKTLPGDLVVISDSKPEMVSDLNRVGWNWTFASVVNVTDGEDDEGNSSTYFKVKMPVDFGDIIGDHATIHIVFVANFTTSKRIWSALGMTRNLNIISTVLHASAEGHKECHICSPHADVTSSSSSAKNIEDRLLAKLNESQANAVLTCLERMKCHHISHVDLIWGPPGTGKTSTVSILLFMLLKKQCRTLICAPTNVAITQVASRVLRLAQECYKDESSEKNLIYPLGDVVLFGNKDRLKLGEYIEEIYLDYRVERLHECFGSLTGWRHCICTAISFLEDSVSDHEVFEENKLIKKKELIENGQTLDESVEPISFAEFLKLRFDGAVLSLRSCMVTMCTHIPKHFIQEYNFQAINSLICHLDFLKEALFQKQMPSDEDLKEFFSQPITSEVFCDTSSLVWLRIQCISILKTLLVSLGKLEFPSSLNGVSIMDFCLKLPSLVFCTSSSSFKLHSVEMEPFKLLVIDEAAQLRECESIIPLQLPGINHAILVGDECQLPAIVHSNVSNAAGFGRSLFERLSSLDHPKLMLDVQYRMHPAISRFPNSSFYQNQLQDAPNVQSKAYERRFLLGRMFGPYSFISVPNGKEELDDVGHSKRNMVEVAIVIKIVQNLFKFWRDTGNEISIGVVSPYAAQVVALKDKIGRKYDNLDGFAVRVKSIDGFQGGEEDIIILSTVRSNRAGTVGFMSSLQRTNVALTRARHCLWILGNERTLMDSNSVWKELVQDARKRQCLFSASDDCDLSKTILNVKKELDQLDDLLNADSFLFKNQRWNVLLSDNFKKSYKKLVSSHLKKAVLNLLLKLSGGWRPKRKGVDLMCQSSSQIVKQFKVEGQYIVCTVDIQRELKYTQILRAWDLLPLDEVGKLLRRLDSIFAMYTDNYINMCKEKCLDGDLEVPKVWPVSRDLVRFKNLSERLADSSNDSVAGDGRSYIENSRVSESLLLMKFYSLSSGIVNHLLSDNRGEEIDIPFEVTDEEKEIIKSRSSSFILGRSGTGKTTVLTMKLFQREQQHHLSLGVTKVESNNEINKHEEDSFAKAEKTMMSQSEDKDKMATTLRQLFVTVSPKLCYAVKQQVAHLKCFAQGGKFSDENSLLDMMDDLDGLSHFKDIPDSFVSIPERKYPLVITFRKFLMMLDGTLRSSYFDRFQDKQTPFLDAETLLRRKEVNFDRFCCLYWPHLNSQFTKNHDAAKVFTEIISYIKGGLRVGEAHNAKLSRSEYVSMSVSRVSTLNDKRREEIYNIFLDYEKMKKERGEFDLADLVNDLHFRLNEEIWEGDKMDFVYIDEVQDLTMRQISLFKYICQNVDEGFVFSGDTAQTIARGIDFRFEDVRTLFYQEFVLKLKGGLHATRKDKGHIAKISCLLQNFRTHAGVLRLAQSVIDILSHYFPLSIDALAPETSLIYGEAPVLLRQGSNENAIVTIFGNSGGISGKMIGFGAEQVILVRDESAKQEVSGLVGKQALILTIVECKGLEFQDVLLYNFFGTSPLRNQWRVVYEFMKLRNLLDSRFSQSFPCFTEARHTILCSELKQLYVAVTRTRQRLWICERVDEFSKPMFEYWMKMGLVEVRDVDESLAQAMRMASTPEQWKSRGLTLLWEKNYEMAIMCFERAGERNLEKQAKASSLRETAHRMRDSNPNASISNLREAAEIFESIGRFKSAAECFCDLKEYERAGNIYLKKCGEQEQKKAAECFTLAGCYGTASEIYAKQNCFSECLSVCNKGRLYDMGFQYVEHWKHHAVLCNDIDGRRKEIERIEQEFLERCASDFFECNDRRSMMKFVKAFKSMADKRQFLKNQNCLDELLLIEEESGNFAEAAELAKLKGDVLQEADLLGKAGDFSKASSCIHWYILVNSLWVRGCKPWPLKSFGSKNELLKKAISFARNGSDMLYESVCTEAKVFEHEQSNLCELRRALSASQKCGSLRGEILCLRKIMDAHTDVRASVYSWEDESPVDLKFEEDTMFCNQLSLKSLCHFWNIWKHNVLEILESLHCLEVTQDFGRYKDFGEFCLNYFGVRRLFRTDSKTSYVILIPDAEWATKVDKTFMRQNQTLHSIDEQQFIIAARNHWRVEGLSLGIKVLETLESLYKFSMGTFSVFRQSACLLSIHQISKFLLESKELSCKNYDGKLQKFFQLSMNYFENVFSIHAQRSMEENMISLRGTDASRSLLEEYISHSLSRKGEPATLGKIGRFMTIWLGSAKPSDELCNKLLSRTREDSAWRAFIEILKSAKEPRKLVHGFHQALGETYNVYWHHMYDYISPHCFLFLMERFLILVSCSSASFYTTMSSFLEWGMCCEPDVIPTHSLPIQESCMFYESILSMVLDLLLKKPNRDLWVVKFGIRSREYHRSLVLRLVLILCTLCMNYNSREPWNRLHHVLATNFIWSDLPREFTQVFRRGRQICANLGIIAEALRAIGNPGFLVRVDINTPKIRCPPYITPIDMGVNSSWEDIMDTTFPGKRCVSIGQEEKKLQKNSCCLLPLSVYHGMKSSAMEPSSNNNASMQFQDLNGQEESTLQMKWSVLDDVSVSWELKDDLDECLKFMTAVVDHLSGEKATPSRESTDICEEMQCMLQDFKQLSDALSTSYTDEEEKRENIGKLQKSLLLRKGRVEGFLNTVIVRKDGVEFISVNSEGDGPPSNENASEEEEEDKLDDEATNMKLDNKRTNQGKQRQQQQPGKGKKKGKKNKAKGGGRGKK</sequence>
<feature type="compositionally biased region" description="Acidic residues" evidence="7">
    <location>
        <begin position="2748"/>
        <end position="2761"/>
    </location>
</feature>
<evidence type="ECO:0000256" key="5">
    <source>
        <dbReference type="ARBA" id="ARBA00022840"/>
    </source>
</evidence>
<dbReference type="PANTHER" id="PTHR21529">
    <property type="entry name" value="MAMMARY TURMOR VIRUS RECEPTOR HOMOLOG 1, 2 MTVR1, 2"/>
    <property type="match status" value="1"/>
</dbReference>
<dbReference type="Proteomes" id="UP001152523">
    <property type="component" value="Unassembled WGS sequence"/>
</dbReference>
<evidence type="ECO:0000256" key="3">
    <source>
        <dbReference type="ARBA" id="ARBA00022801"/>
    </source>
</evidence>
<evidence type="ECO:0000256" key="6">
    <source>
        <dbReference type="PROSITE-ProRule" id="PRU00560"/>
    </source>
</evidence>
<evidence type="ECO:0000313" key="10">
    <source>
        <dbReference type="Proteomes" id="UP001152523"/>
    </source>
</evidence>
<dbReference type="SUPFAM" id="SSF52540">
    <property type="entry name" value="P-loop containing nucleoside triphosphate hydrolases"/>
    <property type="match status" value="2"/>
</dbReference>
<feature type="domain" description="UvrD-like helicase ATP-binding" evidence="8">
    <location>
        <begin position="1084"/>
        <end position="1481"/>
    </location>
</feature>
<dbReference type="InterPro" id="IPR014016">
    <property type="entry name" value="UvrD-like_ATP-bd"/>
</dbReference>
<comment type="caution">
    <text evidence="9">The sequence shown here is derived from an EMBL/GenBank/DDBJ whole genome shotgun (WGS) entry which is preliminary data.</text>
</comment>
<keyword evidence="2 6" id="KW-0547">Nucleotide-binding</keyword>
<feature type="region of interest" description="Disordered" evidence="7">
    <location>
        <begin position="2734"/>
        <end position="2802"/>
    </location>
</feature>
<dbReference type="PANTHER" id="PTHR21529:SF4">
    <property type="entry name" value="TPR AND ANKYRIN REPEAT-CONTAINING PROTEIN 1"/>
    <property type="match status" value="1"/>
</dbReference>
<feature type="compositionally biased region" description="Low complexity" evidence="7">
    <location>
        <begin position="2771"/>
        <end position="2783"/>
    </location>
</feature>
<evidence type="ECO:0000256" key="1">
    <source>
        <dbReference type="ARBA" id="ARBA00004474"/>
    </source>
</evidence>
<dbReference type="PROSITE" id="PS51198">
    <property type="entry name" value="UVRD_HELICASE_ATP_BIND"/>
    <property type="match status" value="1"/>
</dbReference>
<dbReference type="FunFam" id="3.40.50.300:FF:000326">
    <property type="entry name" value="P-loop containing nucleoside triphosphate hydrolase"/>
    <property type="match status" value="1"/>
</dbReference>
<name>A0AAV0EDY4_9ASTE</name>
<evidence type="ECO:0000256" key="4">
    <source>
        <dbReference type="ARBA" id="ARBA00022806"/>
    </source>
</evidence>
<dbReference type="GO" id="GO:0004386">
    <property type="term" value="F:helicase activity"/>
    <property type="evidence" value="ECO:0007669"/>
    <property type="project" value="UniProtKB-UniRule"/>
</dbReference>
<accession>A0AAV0EDY4</accession>
<dbReference type="InterPro" id="IPR045529">
    <property type="entry name" value="DUF6469"/>
</dbReference>